<dbReference type="RefSeq" id="WP_087206187.1">
    <property type="nucleotide sequence ID" value="NZ_CP021431.1"/>
</dbReference>
<dbReference type="EMBL" id="CP021431">
    <property type="protein sequence ID" value="ART99882.1"/>
    <property type="molecule type" value="Genomic_DNA"/>
</dbReference>
<name>A0A1Y0E8L1_9RHOB</name>
<reference evidence="1 2" key="1">
    <citation type="submission" date="2017-05" db="EMBL/GenBank/DDBJ databases">
        <title>Genome Sequence of Loktanella vestfoldensis Strain SMR4r Isolated from a Culture of the Diatom Skeletonema marinoi.</title>
        <authorList>
            <person name="Topel M."/>
            <person name="Pinder M.I.M."/>
            <person name="Johansson O.N."/>
            <person name="Kourtchenko O."/>
            <person name="Godhe A."/>
            <person name="Clarke A.K."/>
        </authorList>
    </citation>
    <scope>NUCLEOTIDE SEQUENCE [LARGE SCALE GENOMIC DNA]</scope>
    <source>
        <strain evidence="1 2">SMR4r</strain>
    </source>
</reference>
<protein>
    <submittedName>
        <fullName evidence="1">YaeQ protein</fullName>
    </submittedName>
</protein>
<dbReference type="CDD" id="cd22368">
    <property type="entry name" value="YaeQ-like"/>
    <property type="match status" value="1"/>
</dbReference>
<dbReference type="Gene3D" id="3.10.640.10">
    <property type="entry name" value="Restriction endonuclease-like alpha-beta roll domain"/>
    <property type="match status" value="1"/>
</dbReference>
<proteinExistence type="predicted"/>
<dbReference type="Pfam" id="PF07152">
    <property type="entry name" value="YaeQ"/>
    <property type="match status" value="1"/>
</dbReference>
<dbReference type="InterPro" id="IPR038590">
    <property type="entry name" value="YaeQ_sf"/>
</dbReference>
<dbReference type="PANTHER" id="PTHR38784:SF1">
    <property type="entry name" value="SUCROSE PHOSPHORYLASE"/>
    <property type="match status" value="1"/>
</dbReference>
<dbReference type="SUPFAM" id="SSF52980">
    <property type="entry name" value="Restriction endonuclease-like"/>
    <property type="match status" value="1"/>
</dbReference>
<dbReference type="InterPro" id="IPR011335">
    <property type="entry name" value="Restrct_endonuc-II-like"/>
</dbReference>
<keyword evidence="2" id="KW-1185">Reference proteome</keyword>
<dbReference type="KEGG" id="lvs:LOKVESSMR4R_00545"/>
<dbReference type="SMART" id="SM01322">
    <property type="entry name" value="YaeQ"/>
    <property type="match status" value="1"/>
</dbReference>
<evidence type="ECO:0000313" key="2">
    <source>
        <dbReference type="Proteomes" id="UP000195273"/>
    </source>
</evidence>
<sequence>MAQNATIYKVELSVADMDRHYYETHKLTLAKHPSETDERLMVRIIAFALNAHAQLEMTKGLSTDDEPDIWQKSLSGELELWVALGLPSEKLLRQSCGKAAKVVVYPYGGRPAEIWWDKIKNSTTRFDNLQIVNLRQADTDAIAALASRAMKLQINIQDGEVMINLDDSSVYISPQPWKTLAPAA</sequence>
<dbReference type="InterPro" id="IPR009822">
    <property type="entry name" value="YaeQ"/>
</dbReference>
<dbReference type="Proteomes" id="UP000195273">
    <property type="component" value="Chromosome"/>
</dbReference>
<dbReference type="PANTHER" id="PTHR38784">
    <property type="entry name" value="SUCROSE PHOSPHORYLASE"/>
    <property type="match status" value="1"/>
</dbReference>
<dbReference type="OrthoDB" id="5293309at2"/>
<dbReference type="PIRSF" id="PIRSF011484">
    <property type="entry name" value="YaeQ"/>
    <property type="match status" value="1"/>
</dbReference>
<dbReference type="AlphaFoldDB" id="A0A1Y0E8L1"/>
<organism evidence="1 2">
    <name type="scientific">Yoonia vestfoldensis</name>
    <dbReference type="NCBI Taxonomy" id="245188"/>
    <lineage>
        <taxon>Bacteria</taxon>
        <taxon>Pseudomonadati</taxon>
        <taxon>Pseudomonadota</taxon>
        <taxon>Alphaproteobacteria</taxon>
        <taxon>Rhodobacterales</taxon>
        <taxon>Paracoccaceae</taxon>
        <taxon>Yoonia</taxon>
    </lineage>
</organism>
<gene>
    <name evidence="1" type="ORF">LOKVESSMR4R_00545</name>
</gene>
<evidence type="ECO:0000313" key="1">
    <source>
        <dbReference type="EMBL" id="ART99882.1"/>
    </source>
</evidence>
<accession>A0A1Y0E8L1</accession>